<dbReference type="SUPFAM" id="SSF53474">
    <property type="entry name" value="alpha/beta-Hydrolases"/>
    <property type="match status" value="1"/>
</dbReference>
<evidence type="ECO:0000313" key="16">
    <source>
        <dbReference type="WBParaSite" id="PSAMB.scaffold12047size2981.g34590.t1"/>
    </source>
</evidence>
<comment type="function">
    <text evidence="11">Acts as an acyl-protein thioesterase that hydrolyzes fatty acids from acylated residues in proteins. Regulates the mitochondrial S-depalmitoylation of the nucleophilic active site residue of peroxiredoxin-5/PRDX5, a key antioxidant protein, therefore modulating mitochondrial antioxidant ability. Also catalyzes the deglucuronidation of mycophenolic acid acyl-glucuronide, an active metabolite of the immunosuppressant drug mycophenolate.</text>
</comment>
<dbReference type="GO" id="GO:0102390">
    <property type="term" value="F:mycophenolic acid acyl-glucuronide esterase activity"/>
    <property type="evidence" value="ECO:0007669"/>
    <property type="project" value="UniProtKB-EC"/>
</dbReference>
<comment type="subcellular location">
    <subcellularLocation>
        <location evidence="1">Mitochondrion</location>
    </subcellularLocation>
</comment>
<dbReference type="WBParaSite" id="PSAMB.scaffold12047size2981.g34590.t1">
    <property type="protein sequence ID" value="PSAMB.scaffold12047size2981.g34590.t1"/>
    <property type="gene ID" value="PSAMB.scaffold12047size2981.g34590"/>
</dbReference>
<dbReference type="PANTHER" id="PTHR16138">
    <property type="entry name" value="MYCOPHENOLIC ACID ACYL-GLUCURONIDE ESTERASE, MITOCHONDRIAL"/>
    <property type="match status" value="1"/>
</dbReference>
<evidence type="ECO:0000313" key="15">
    <source>
        <dbReference type="Proteomes" id="UP000887566"/>
    </source>
</evidence>
<evidence type="ECO:0000256" key="8">
    <source>
        <dbReference type="ARBA" id="ARBA00041520"/>
    </source>
</evidence>
<dbReference type="EC" id="3.1.2.22" evidence="2"/>
<dbReference type="GO" id="GO:0008474">
    <property type="term" value="F:palmitoyl-(protein) hydrolase activity"/>
    <property type="evidence" value="ECO:0007669"/>
    <property type="project" value="UniProtKB-EC"/>
</dbReference>
<dbReference type="Proteomes" id="UP000887566">
    <property type="component" value="Unplaced"/>
</dbReference>
<dbReference type="AlphaFoldDB" id="A0A914UTJ4"/>
<comment type="catalytic activity">
    <reaction evidence="12">
        <text>S-hexadecanoyl-L-cysteinyl-[protein] + H2O = L-cysteinyl-[protein] + hexadecanoate + H(+)</text>
        <dbReference type="Rhea" id="RHEA:19233"/>
        <dbReference type="Rhea" id="RHEA-COMP:10131"/>
        <dbReference type="Rhea" id="RHEA-COMP:11032"/>
        <dbReference type="ChEBI" id="CHEBI:7896"/>
        <dbReference type="ChEBI" id="CHEBI:15377"/>
        <dbReference type="ChEBI" id="CHEBI:15378"/>
        <dbReference type="ChEBI" id="CHEBI:29950"/>
        <dbReference type="ChEBI" id="CHEBI:74151"/>
        <dbReference type="EC" id="3.1.2.22"/>
    </reaction>
    <physiologicalReaction direction="left-to-right" evidence="12">
        <dbReference type="Rhea" id="RHEA:19234"/>
    </physiologicalReaction>
</comment>
<keyword evidence="3" id="KW-0378">Hydrolase</keyword>
<evidence type="ECO:0000256" key="7">
    <source>
        <dbReference type="ARBA" id="ARBA00039314"/>
    </source>
</evidence>
<dbReference type="GO" id="GO:0004553">
    <property type="term" value="F:hydrolase activity, hydrolyzing O-glycosyl compounds"/>
    <property type="evidence" value="ECO:0007669"/>
    <property type="project" value="TreeGrafter"/>
</dbReference>
<evidence type="ECO:0000256" key="3">
    <source>
        <dbReference type="ARBA" id="ARBA00022801"/>
    </source>
</evidence>
<dbReference type="PANTHER" id="PTHR16138:SF7">
    <property type="entry name" value="PALMITOYL-PROTEIN THIOESTERASE ABHD10, MITOCHONDRIAL"/>
    <property type="match status" value="1"/>
</dbReference>
<keyword evidence="4" id="KW-0809">Transit peptide</keyword>
<feature type="domain" description="AB hydrolase-1" evidence="14">
    <location>
        <begin position="56"/>
        <end position="139"/>
    </location>
</feature>
<dbReference type="Pfam" id="PF00561">
    <property type="entry name" value="Abhydrolase_1"/>
    <property type="match status" value="1"/>
</dbReference>
<dbReference type="InterPro" id="IPR052382">
    <property type="entry name" value="ABHD10_acyl-thioesterase"/>
</dbReference>
<evidence type="ECO:0000256" key="4">
    <source>
        <dbReference type="ARBA" id="ARBA00022946"/>
    </source>
</evidence>
<evidence type="ECO:0000256" key="12">
    <source>
        <dbReference type="ARBA" id="ARBA00047409"/>
    </source>
</evidence>
<protein>
    <recommendedName>
        <fullName evidence="7">Palmitoyl-protein thioesterase ABHD10, mitochondrial</fullName>
        <ecNumber evidence="6">3.1.1.93</ecNumber>
        <ecNumber evidence="2">3.1.2.22</ecNumber>
    </recommendedName>
    <alternativeName>
        <fullName evidence="9">Acyl-protein thioesterase ABHD10</fullName>
    </alternativeName>
    <alternativeName>
        <fullName evidence="10">Alpha/beta hydrolase domain-containing protein 10</fullName>
    </alternativeName>
    <alternativeName>
        <fullName evidence="8">Mycophenolic acid acyl-glucuronide esterase, mitochondrial</fullName>
    </alternativeName>
</protein>
<evidence type="ECO:0000256" key="2">
    <source>
        <dbReference type="ARBA" id="ARBA00012423"/>
    </source>
</evidence>
<evidence type="ECO:0000256" key="10">
    <source>
        <dbReference type="ARBA" id="ARBA00042704"/>
    </source>
</evidence>
<evidence type="ECO:0000259" key="14">
    <source>
        <dbReference type="Pfam" id="PF00561"/>
    </source>
</evidence>
<sequence length="319" mass="34877">MSSGQAARLSRALLPPLGYVKRDGAKLPGIVYIGGYMSNMTGVKATAMEQLAVERGHSFVRFDYTDLGQSVSDDGKKTYSFEQWRQDVLTVLDELTDGPQILVGSSMGGWLSLLTALERPDRIAGIVTISIACGFFPRFASGLSADQRVRLNKGETVMVNNGDLLAPINSRMLTESAPFDLLHQTSIPITCPLRCIHSLVDDVAPYQNMLKLVEKIESPDVEIVMRRAADHRMNDDSSQAMSSGQAVRLSRALLPPLGYVKRDGTKLPGIVYIGGYMSNMTGVKATALEQLAVERGHPFVRFDYTDLGQSVSDDGHKTY</sequence>
<evidence type="ECO:0000256" key="13">
    <source>
        <dbReference type="ARBA" id="ARBA00047972"/>
    </source>
</evidence>
<proteinExistence type="predicted"/>
<evidence type="ECO:0000256" key="1">
    <source>
        <dbReference type="ARBA" id="ARBA00004173"/>
    </source>
</evidence>
<comment type="catalytic activity">
    <reaction evidence="13">
        <text>mycophenolic acid O-acyl-beta-D-glucuronide + H2O = mycophenolate + D-glucuronate + H(+)</text>
        <dbReference type="Rhea" id="RHEA:34179"/>
        <dbReference type="ChEBI" id="CHEBI:15377"/>
        <dbReference type="ChEBI" id="CHEBI:15378"/>
        <dbReference type="ChEBI" id="CHEBI:58720"/>
        <dbReference type="ChEBI" id="CHEBI:62932"/>
        <dbReference type="ChEBI" id="CHEBI:66982"/>
        <dbReference type="EC" id="3.1.1.93"/>
    </reaction>
    <physiologicalReaction direction="left-to-right" evidence="13">
        <dbReference type="Rhea" id="RHEA:34180"/>
    </physiologicalReaction>
</comment>
<dbReference type="InterPro" id="IPR000073">
    <property type="entry name" value="AB_hydrolase_1"/>
</dbReference>
<accession>A0A914UTJ4</accession>
<reference evidence="16" key="1">
    <citation type="submission" date="2022-11" db="UniProtKB">
        <authorList>
            <consortium name="WormBaseParasite"/>
        </authorList>
    </citation>
    <scope>IDENTIFICATION</scope>
</reference>
<evidence type="ECO:0000256" key="5">
    <source>
        <dbReference type="ARBA" id="ARBA00023128"/>
    </source>
</evidence>
<dbReference type="Gene3D" id="3.40.50.1820">
    <property type="entry name" value="alpha/beta hydrolase"/>
    <property type="match status" value="2"/>
</dbReference>
<keyword evidence="5" id="KW-0496">Mitochondrion</keyword>
<keyword evidence="15" id="KW-1185">Reference proteome</keyword>
<dbReference type="GO" id="GO:0005739">
    <property type="term" value="C:mitochondrion"/>
    <property type="evidence" value="ECO:0007669"/>
    <property type="project" value="UniProtKB-SubCell"/>
</dbReference>
<evidence type="ECO:0000256" key="9">
    <source>
        <dbReference type="ARBA" id="ARBA00042645"/>
    </source>
</evidence>
<dbReference type="InterPro" id="IPR029058">
    <property type="entry name" value="AB_hydrolase_fold"/>
</dbReference>
<evidence type="ECO:0000256" key="11">
    <source>
        <dbReference type="ARBA" id="ARBA00046047"/>
    </source>
</evidence>
<evidence type="ECO:0000256" key="6">
    <source>
        <dbReference type="ARBA" id="ARBA00039132"/>
    </source>
</evidence>
<name>A0A914UTJ4_9BILA</name>
<organism evidence="15 16">
    <name type="scientific">Plectus sambesii</name>
    <dbReference type="NCBI Taxonomy" id="2011161"/>
    <lineage>
        <taxon>Eukaryota</taxon>
        <taxon>Metazoa</taxon>
        <taxon>Ecdysozoa</taxon>
        <taxon>Nematoda</taxon>
        <taxon>Chromadorea</taxon>
        <taxon>Plectida</taxon>
        <taxon>Plectina</taxon>
        <taxon>Plectoidea</taxon>
        <taxon>Plectidae</taxon>
        <taxon>Plectus</taxon>
    </lineage>
</organism>
<dbReference type="EC" id="3.1.1.93" evidence="6"/>